<feature type="non-terminal residue" evidence="3">
    <location>
        <position position="1"/>
    </location>
</feature>
<dbReference type="PROSITE" id="PS50835">
    <property type="entry name" value="IG_LIKE"/>
    <property type="match status" value="1"/>
</dbReference>
<dbReference type="InterPro" id="IPR013106">
    <property type="entry name" value="Ig_V-set"/>
</dbReference>
<evidence type="ECO:0000313" key="3">
    <source>
        <dbReference type="EMBL" id="KAK0063946.1"/>
    </source>
</evidence>
<name>A0AAD8C057_BIOPF</name>
<dbReference type="Pfam" id="PF07686">
    <property type="entry name" value="V-set"/>
    <property type="match status" value="1"/>
</dbReference>
<dbReference type="InterPro" id="IPR036179">
    <property type="entry name" value="Ig-like_dom_sf"/>
</dbReference>
<evidence type="ECO:0000313" key="4">
    <source>
        <dbReference type="Proteomes" id="UP001233172"/>
    </source>
</evidence>
<protein>
    <submittedName>
        <fullName evidence="3">PiggyBac transposable element-derived protein 3</fullName>
    </submittedName>
</protein>
<dbReference type="Gene3D" id="2.60.40.10">
    <property type="entry name" value="Immunoglobulins"/>
    <property type="match status" value="1"/>
</dbReference>
<keyword evidence="4" id="KW-1185">Reference proteome</keyword>
<dbReference type="AlphaFoldDB" id="A0AAD8C057"/>
<proteinExistence type="predicted"/>
<dbReference type="Proteomes" id="UP001233172">
    <property type="component" value="Unassembled WGS sequence"/>
</dbReference>
<evidence type="ECO:0000256" key="1">
    <source>
        <dbReference type="SAM" id="MobiDB-lite"/>
    </source>
</evidence>
<dbReference type="SUPFAM" id="SSF48726">
    <property type="entry name" value="Immunoglobulin"/>
    <property type="match status" value="1"/>
</dbReference>
<reference evidence="3" key="2">
    <citation type="submission" date="2023-04" db="EMBL/GenBank/DDBJ databases">
        <authorList>
            <person name="Bu L."/>
            <person name="Lu L."/>
            <person name="Laidemitt M.R."/>
            <person name="Zhang S.M."/>
            <person name="Mutuku M."/>
            <person name="Mkoji G."/>
            <person name="Steinauer M."/>
            <person name="Loker E.S."/>
        </authorList>
    </citation>
    <scope>NUCLEOTIDE SEQUENCE</scope>
    <source>
        <strain evidence="3">KasaAsao</strain>
        <tissue evidence="3">Whole Snail</tissue>
    </source>
</reference>
<feature type="region of interest" description="Disordered" evidence="1">
    <location>
        <begin position="1"/>
        <end position="22"/>
    </location>
</feature>
<comment type="caution">
    <text evidence="3">The sequence shown here is derived from an EMBL/GenBank/DDBJ whole genome shotgun (WGS) entry which is preliminary data.</text>
</comment>
<gene>
    <name evidence="3" type="ORF">Bpfe_006631</name>
</gene>
<dbReference type="InterPro" id="IPR007110">
    <property type="entry name" value="Ig-like_dom"/>
</dbReference>
<reference evidence="3" key="1">
    <citation type="journal article" date="2023" name="PLoS Negl. Trop. Dis.">
        <title>A genome sequence for Biomphalaria pfeifferi, the major vector snail for the human-infecting parasite Schistosoma mansoni.</title>
        <authorList>
            <person name="Bu L."/>
            <person name="Lu L."/>
            <person name="Laidemitt M.R."/>
            <person name="Zhang S.M."/>
            <person name="Mutuku M."/>
            <person name="Mkoji G."/>
            <person name="Steinauer M."/>
            <person name="Loker E.S."/>
        </authorList>
    </citation>
    <scope>NUCLEOTIDE SEQUENCE</scope>
    <source>
        <strain evidence="3">KasaAsao</strain>
    </source>
</reference>
<dbReference type="EMBL" id="JASAOG010000019">
    <property type="protein sequence ID" value="KAK0063946.1"/>
    <property type="molecule type" value="Genomic_DNA"/>
</dbReference>
<organism evidence="3 4">
    <name type="scientific">Biomphalaria pfeifferi</name>
    <name type="common">Bloodfluke planorb</name>
    <name type="synonym">Freshwater snail</name>
    <dbReference type="NCBI Taxonomy" id="112525"/>
    <lineage>
        <taxon>Eukaryota</taxon>
        <taxon>Metazoa</taxon>
        <taxon>Spiralia</taxon>
        <taxon>Lophotrochozoa</taxon>
        <taxon>Mollusca</taxon>
        <taxon>Gastropoda</taxon>
        <taxon>Heterobranchia</taxon>
        <taxon>Euthyneura</taxon>
        <taxon>Panpulmonata</taxon>
        <taxon>Hygrophila</taxon>
        <taxon>Lymnaeoidea</taxon>
        <taxon>Planorbidae</taxon>
        <taxon>Biomphalaria</taxon>
    </lineage>
</organism>
<dbReference type="InterPro" id="IPR013783">
    <property type="entry name" value="Ig-like_fold"/>
</dbReference>
<accession>A0AAD8C057</accession>
<feature type="non-terminal residue" evidence="3">
    <location>
        <position position="197"/>
    </location>
</feature>
<evidence type="ECO:0000259" key="2">
    <source>
        <dbReference type="PROSITE" id="PS50835"/>
    </source>
</evidence>
<feature type="domain" description="Ig-like" evidence="2">
    <location>
        <begin position="86"/>
        <end position="192"/>
    </location>
</feature>
<sequence>PKGYNDVDQGPPFPTPKFRPAREPGVHLNDEILTMAGVRKFLHPSDFFKLYFTAFQFAINKFADDVEPFGLVLKLIKYFKILEKSPTNYVKGLTYSTIYEIVGHSVALKCPELDQDYVVSTAIWSKDTELVAIKAANDKWILPINSKAKIEENNAQSIQLMIENLEMKDTAIYKCELFYADQTGSNNLTSTTKLIVQ</sequence>